<accession>A0ABR4HHJ5</accession>
<keyword evidence="4" id="KW-0804">Transcription</keyword>
<evidence type="ECO:0000256" key="4">
    <source>
        <dbReference type="ARBA" id="ARBA00023163"/>
    </source>
</evidence>
<organism evidence="8 9">
    <name type="scientific">Aspergillus granulosus</name>
    <dbReference type="NCBI Taxonomy" id="176169"/>
    <lineage>
        <taxon>Eukaryota</taxon>
        <taxon>Fungi</taxon>
        <taxon>Dikarya</taxon>
        <taxon>Ascomycota</taxon>
        <taxon>Pezizomycotina</taxon>
        <taxon>Eurotiomycetes</taxon>
        <taxon>Eurotiomycetidae</taxon>
        <taxon>Eurotiales</taxon>
        <taxon>Aspergillaceae</taxon>
        <taxon>Aspergillus</taxon>
        <taxon>Aspergillus subgen. Nidulantes</taxon>
    </lineage>
</organism>
<feature type="compositionally biased region" description="Polar residues" evidence="6">
    <location>
        <begin position="62"/>
        <end position="74"/>
    </location>
</feature>
<dbReference type="PROSITE" id="PS50048">
    <property type="entry name" value="ZN2_CY6_FUNGAL_2"/>
    <property type="match status" value="1"/>
</dbReference>
<name>A0ABR4HHJ5_9EURO</name>
<gene>
    <name evidence="8" type="ORF">BJX63DRAFT_185048</name>
</gene>
<reference evidence="8 9" key="1">
    <citation type="submission" date="2024-07" db="EMBL/GenBank/DDBJ databases">
        <title>Section-level genome sequencing and comparative genomics of Aspergillus sections Usti and Cavernicolus.</title>
        <authorList>
            <consortium name="Lawrence Berkeley National Laboratory"/>
            <person name="Nybo J.L."/>
            <person name="Vesth T.C."/>
            <person name="Theobald S."/>
            <person name="Frisvad J.C."/>
            <person name="Larsen T.O."/>
            <person name="Kjaerboelling I."/>
            <person name="Rothschild-Mancinelli K."/>
            <person name="Lyhne E.K."/>
            <person name="Kogle M.E."/>
            <person name="Barry K."/>
            <person name="Clum A."/>
            <person name="Na H."/>
            <person name="Ledsgaard L."/>
            <person name="Lin J."/>
            <person name="Lipzen A."/>
            <person name="Kuo A."/>
            <person name="Riley R."/>
            <person name="Mondo S."/>
            <person name="Labutti K."/>
            <person name="Haridas S."/>
            <person name="Pangalinan J."/>
            <person name="Salamov A.A."/>
            <person name="Simmons B.A."/>
            <person name="Magnuson J.K."/>
            <person name="Chen J."/>
            <person name="Drula E."/>
            <person name="Henrissat B."/>
            <person name="Wiebenga A."/>
            <person name="Lubbers R.J."/>
            <person name="Gomes A.C."/>
            <person name="Makela M.R."/>
            <person name="Stajich J."/>
            <person name="Grigoriev I.V."/>
            <person name="Mortensen U.H."/>
            <person name="De Vries R.P."/>
            <person name="Baker S.E."/>
            <person name="Andersen M.R."/>
        </authorList>
    </citation>
    <scope>NUCLEOTIDE SEQUENCE [LARGE SCALE GENOMIC DNA]</scope>
    <source>
        <strain evidence="8 9">CBS 588.65</strain>
    </source>
</reference>
<dbReference type="CDD" id="cd12148">
    <property type="entry name" value="fungal_TF_MHR"/>
    <property type="match status" value="1"/>
</dbReference>
<evidence type="ECO:0000313" key="9">
    <source>
        <dbReference type="Proteomes" id="UP001610334"/>
    </source>
</evidence>
<keyword evidence="2" id="KW-0805">Transcription regulation</keyword>
<dbReference type="InterPro" id="IPR001138">
    <property type="entry name" value="Zn2Cys6_DnaBD"/>
</dbReference>
<feature type="region of interest" description="Disordered" evidence="6">
    <location>
        <begin position="208"/>
        <end position="238"/>
    </location>
</feature>
<proteinExistence type="predicted"/>
<evidence type="ECO:0000313" key="8">
    <source>
        <dbReference type="EMBL" id="KAL2814954.1"/>
    </source>
</evidence>
<feature type="compositionally biased region" description="Polar residues" evidence="6">
    <location>
        <begin position="90"/>
        <end position="107"/>
    </location>
</feature>
<evidence type="ECO:0000256" key="2">
    <source>
        <dbReference type="ARBA" id="ARBA00023015"/>
    </source>
</evidence>
<feature type="region of interest" description="Disordered" evidence="6">
    <location>
        <begin position="1"/>
        <end position="24"/>
    </location>
</feature>
<evidence type="ECO:0000259" key="7">
    <source>
        <dbReference type="PROSITE" id="PS50048"/>
    </source>
</evidence>
<feature type="domain" description="Zn(2)-C6 fungal-type" evidence="7">
    <location>
        <begin position="25"/>
        <end position="54"/>
    </location>
</feature>
<protein>
    <submittedName>
        <fullName evidence="8">Fungal-specific transcription factor domain-containing protein</fullName>
    </submittedName>
</protein>
<dbReference type="PANTHER" id="PTHR47424">
    <property type="entry name" value="REGULATORY PROTEIN GAL4"/>
    <property type="match status" value="1"/>
</dbReference>
<dbReference type="InterPro" id="IPR007219">
    <property type="entry name" value="XnlR_reg_dom"/>
</dbReference>
<keyword evidence="1" id="KW-0479">Metal-binding</keyword>
<dbReference type="InterPro" id="IPR036864">
    <property type="entry name" value="Zn2-C6_fun-type_DNA-bd_sf"/>
</dbReference>
<sequence>MEEAPGPVTVKLRASRRRPPRASRACETCRARKTKCDQAQPCSYCAYHTLDCVYRNVGSTGNYAPTTGRQSQLREVQRENSRPSPWPDANQGTPRHSEPSRSSNTFGSDPPASCVNDASLDSNSPVKRAPRNHNGCDIVPSSLLDSASRDGLSGVNVHTKGTEFYGTSSNFAFLQNLYARARSHMATNTSRGTEDAALLLTTNSVRDNSNANSSATTYLPPGLTAGADPRRDNAPSNKSQLSIVNLLYNPNYPTQSPPQLAAEDNAYQARTNPKNLSPDLGSSPLSIINEMPPKARIEVEKIFISSYFSNKHYIHPMLSKHSFMQRCEGQAFVPSNRTSFCNGLSRFSGLYFAVVALGAINASPHETTLLDHYCKYPSLNAQRIALYLADFYFGIAKQNLGDLFEGCSLETAQTLLLLSVFCQNALRPHSCYMYSGMAVRTAVAVGLASGISSLPPVVRKEGIRTWWCIYSHEVEMCCSSGRPDSVKDLSYYQVSLPTIQDRVTIQQEPEVEGNDIAMIPAMVSLAQIMSEASQLLYHSPKRSTGEKSRVSERLDDKLLQWKSTLPDFLNIDVASLNDPEWAFKQKLVLRLRFYNTRILINRPFLAASMSTTGNSLLPHLHTCLSAAKSTIQMQYEAFLHRIYIRTWWYNTTYALYASMILLHVILSGYPDIRDEELLADVEKSLEIFESMNNIVVARRCSEMIREVLEVARSCATRRQLQSNTLDFLSSSHASNGESGVPNPYTLGPDMASIASAGDANFFFSLFNQDSQPGTRANMLADLVDPTILENFAFGNGSNDFASFLNV</sequence>
<dbReference type="SMART" id="SM00066">
    <property type="entry name" value="GAL4"/>
    <property type="match status" value="1"/>
</dbReference>
<dbReference type="Gene3D" id="4.10.240.10">
    <property type="entry name" value="Zn(2)-C6 fungal-type DNA-binding domain"/>
    <property type="match status" value="1"/>
</dbReference>
<dbReference type="SMART" id="SM00906">
    <property type="entry name" value="Fungal_trans"/>
    <property type="match status" value="1"/>
</dbReference>
<keyword evidence="9" id="KW-1185">Reference proteome</keyword>
<keyword evidence="3" id="KW-0238">DNA-binding</keyword>
<dbReference type="Proteomes" id="UP001610334">
    <property type="component" value="Unassembled WGS sequence"/>
</dbReference>
<dbReference type="Pfam" id="PF00172">
    <property type="entry name" value="Zn_clus"/>
    <property type="match status" value="1"/>
</dbReference>
<comment type="caution">
    <text evidence="8">The sequence shown here is derived from an EMBL/GenBank/DDBJ whole genome shotgun (WGS) entry which is preliminary data.</text>
</comment>
<dbReference type="SUPFAM" id="SSF57701">
    <property type="entry name" value="Zn2/Cys6 DNA-binding domain"/>
    <property type="match status" value="1"/>
</dbReference>
<evidence type="ECO:0000256" key="5">
    <source>
        <dbReference type="ARBA" id="ARBA00023242"/>
    </source>
</evidence>
<evidence type="ECO:0000256" key="6">
    <source>
        <dbReference type="SAM" id="MobiDB-lite"/>
    </source>
</evidence>
<feature type="compositionally biased region" description="Polar residues" evidence="6">
    <location>
        <begin position="208"/>
        <end position="217"/>
    </location>
</feature>
<keyword evidence="5" id="KW-0539">Nucleus</keyword>
<dbReference type="Pfam" id="PF04082">
    <property type="entry name" value="Fungal_trans"/>
    <property type="match status" value="1"/>
</dbReference>
<dbReference type="CDD" id="cd00067">
    <property type="entry name" value="GAL4"/>
    <property type="match status" value="1"/>
</dbReference>
<dbReference type="PANTHER" id="PTHR47424:SF15">
    <property type="entry name" value="ZN(II)2CYS6 TRANSCRIPTION FACTOR (EUROFUNG)"/>
    <property type="match status" value="1"/>
</dbReference>
<dbReference type="PROSITE" id="PS00463">
    <property type="entry name" value="ZN2_CY6_FUNGAL_1"/>
    <property type="match status" value="1"/>
</dbReference>
<feature type="region of interest" description="Disordered" evidence="6">
    <location>
        <begin position="62"/>
        <end position="134"/>
    </location>
</feature>
<dbReference type="InterPro" id="IPR051127">
    <property type="entry name" value="Fungal_SecMet_Regulators"/>
</dbReference>
<evidence type="ECO:0000256" key="1">
    <source>
        <dbReference type="ARBA" id="ARBA00022723"/>
    </source>
</evidence>
<dbReference type="EMBL" id="JBFXLT010000030">
    <property type="protein sequence ID" value="KAL2814954.1"/>
    <property type="molecule type" value="Genomic_DNA"/>
</dbReference>
<evidence type="ECO:0000256" key="3">
    <source>
        <dbReference type="ARBA" id="ARBA00023125"/>
    </source>
</evidence>